<sequence>MPRSNETEWWVNAVYETIMKIPYGRVTTYKHIAELLETHTDGSTCRAAQRARQVGTCLWNLSPAVDPSSNEQGASLYNLGNVPWQRVINSKGMISHRGGNWANVQAQMLRGEGVHVSTDEMGEHHINMSDFGWFPSSVSSDDEEFE</sequence>
<dbReference type="EMBL" id="QLNT01000003">
    <property type="protein sequence ID" value="KAF3075270.1"/>
    <property type="molecule type" value="Genomic_DNA"/>
</dbReference>
<dbReference type="PANTHER" id="PTHR42942:SF1">
    <property type="entry name" value="ALKYLTRANSFERASE-LIKE PROTEIN 1"/>
    <property type="match status" value="1"/>
</dbReference>
<dbReference type="Gene3D" id="1.10.10.10">
    <property type="entry name" value="Winged helix-like DNA-binding domain superfamily/Winged helix DNA-binding domain"/>
    <property type="match status" value="1"/>
</dbReference>
<dbReference type="InterPro" id="IPR014048">
    <property type="entry name" value="MethylDNA_cys_MeTrfase_DNA-bd"/>
</dbReference>
<proteinExistence type="predicted"/>
<dbReference type="Proteomes" id="UP000801864">
    <property type="component" value="Unassembled WGS sequence"/>
</dbReference>
<keyword evidence="4" id="KW-1185">Reference proteome</keyword>
<dbReference type="InterPro" id="IPR036388">
    <property type="entry name" value="WH-like_DNA-bd_sf"/>
</dbReference>
<evidence type="ECO:0000313" key="3">
    <source>
        <dbReference type="EMBL" id="KAF3075270.1"/>
    </source>
</evidence>
<dbReference type="PANTHER" id="PTHR42942">
    <property type="entry name" value="6-O-METHYLGUANINE DNA METHYLTRANSFERASE"/>
    <property type="match status" value="1"/>
</dbReference>
<dbReference type="InterPro" id="IPR052520">
    <property type="entry name" value="ATL_DNA_repair"/>
</dbReference>
<name>A0A9P5CF59_9HYPO</name>
<evidence type="ECO:0000259" key="2">
    <source>
        <dbReference type="Pfam" id="PF01035"/>
    </source>
</evidence>
<feature type="domain" description="Methylated-DNA-[protein]-cysteine S-methyltransferase DNA binding" evidence="2">
    <location>
        <begin position="12"/>
        <end position="114"/>
    </location>
</feature>
<evidence type="ECO:0000313" key="4">
    <source>
        <dbReference type="Proteomes" id="UP000801864"/>
    </source>
</evidence>
<dbReference type="GO" id="GO:0006281">
    <property type="term" value="P:DNA repair"/>
    <property type="evidence" value="ECO:0007669"/>
    <property type="project" value="InterPro"/>
</dbReference>
<evidence type="ECO:0000256" key="1">
    <source>
        <dbReference type="ARBA" id="ARBA00022763"/>
    </source>
</evidence>
<dbReference type="Pfam" id="PF01035">
    <property type="entry name" value="DNA_binding_1"/>
    <property type="match status" value="1"/>
</dbReference>
<keyword evidence="1" id="KW-0227">DNA damage</keyword>
<reference evidence="3 4" key="1">
    <citation type="submission" date="2018-06" db="EMBL/GenBank/DDBJ databases">
        <title>Genome analysis of cellulolytic fungus Trichoderma lentiforme CFAM-422.</title>
        <authorList>
            <person name="Steindorff A.S."/>
            <person name="Formighieri E.F."/>
            <person name="Midorikawa G.E.O."/>
            <person name="Tamietti M.S."/>
            <person name="Ramos E.Z."/>
            <person name="Silva A.S."/>
            <person name="Bon E.P.S."/>
            <person name="Mendes T.D."/>
            <person name="Damaso M.C.T."/>
            <person name="Favaro L.C.L."/>
        </authorList>
    </citation>
    <scope>NUCLEOTIDE SEQUENCE [LARGE SCALE GENOMIC DNA]</scope>
    <source>
        <strain evidence="3 4">CFAM-422</strain>
    </source>
</reference>
<accession>A0A9P5CF59</accession>
<dbReference type="SUPFAM" id="SSF46767">
    <property type="entry name" value="Methylated DNA-protein cysteine methyltransferase, C-terminal domain"/>
    <property type="match status" value="1"/>
</dbReference>
<organism evidence="3 4">
    <name type="scientific">Trichoderma lentiforme</name>
    <dbReference type="NCBI Taxonomy" id="1567552"/>
    <lineage>
        <taxon>Eukaryota</taxon>
        <taxon>Fungi</taxon>
        <taxon>Dikarya</taxon>
        <taxon>Ascomycota</taxon>
        <taxon>Pezizomycotina</taxon>
        <taxon>Sordariomycetes</taxon>
        <taxon>Hypocreomycetidae</taxon>
        <taxon>Hypocreales</taxon>
        <taxon>Hypocreaceae</taxon>
        <taxon>Trichoderma</taxon>
    </lineage>
</organism>
<dbReference type="AlphaFoldDB" id="A0A9P5CF59"/>
<gene>
    <name evidence="3" type="ORF">CFAM422_002408</name>
</gene>
<comment type="caution">
    <text evidence="3">The sequence shown here is derived from an EMBL/GenBank/DDBJ whole genome shotgun (WGS) entry which is preliminary data.</text>
</comment>
<dbReference type="CDD" id="cd06445">
    <property type="entry name" value="ATase"/>
    <property type="match status" value="1"/>
</dbReference>
<dbReference type="GO" id="GO:0003824">
    <property type="term" value="F:catalytic activity"/>
    <property type="evidence" value="ECO:0007669"/>
    <property type="project" value="InterPro"/>
</dbReference>
<dbReference type="InterPro" id="IPR036217">
    <property type="entry name" value="MethylDNA_cys_MeTrfase_DNAb"/>
</dbReference>
<protein>
    <submittedName>
        <fullName evidence="3">Alkyltransferase-like protein 1</fullName>
    </submittedName>
</protein>